<dbReference type="InterPro" id="IPR009081">
    <property type="entry name" value="PP-bd_ACP"/>
</dbReference>
<dbReference type="InterPro" id="IPR013154">
    <property type="entry name" value="ADH-like_N"/>
</dbReference>
<dbReference type="InterPro" id="IPR020807">
    <property type="entry name" value="PKS_DH"/>
</dbReference>
<feature type="compositionally biased region" description="Basic and acidic residues" evidence="10">
    <location>
        <begin position="530"/>
        <end position="548"/>
    </location>
</feature>
<dbReference type="InterPro" id="IPR020843">
    <property type="entry name" value="ER"/>
</dbReference>
<dbReference type="InterPro" id="IPR029063">
    <property type="entry name" value="SAM-dependent_MTases_sf"/>
</dbReference>
<dbReference type="Gene3D" id="3.10.129.110">
    <property type="entry name" value="Polyketide synthase dehydratase"/>
    <property type="match status" value="1"/>
</dbReference>
<organism evidence="14 15">
    <name type="scientific">Cylindrodendrum hubeiense</name>
    <dbReference type="NCBI Taxonomy" id="595255"/>
    <lineage>
        <taxon>Eukaryota</taxon>
        <taxon>Fungi</taxon>
        <taxon>Dikarya</taxon>
        <taxon>Ascomycota</taxon>
        <taxon>Pezizomycotina</taxon>
        <taxon>Sordariomycetes</taxon>
        <taxon>Hypocreomycetidae</taxon>
        <taxon>Hypocreales</taxon>
        <taxon>Nectriaceae</taxon>
        <taxon>Cylindrodendrum</taxon>
    </lineage>
</organism>
<comment type="caution">
    <text evidence="14">The sequence shown here is derived from an EMBL/GenBank/DDBJ whole genome shotgun (WGS) entry which is preliminary data.</text>
</comment>
<dbReference type="FunFam" id="3.40.50.720:FF:000209">
    <property type="entry name" value="Polyketide synthase Pks12"/>
    <property type="match status" value="1"/>
</dbReference>
<evidence type="ECO:0000259" key="12">
    <source>
        <dbReference type="PROSITE" id="PS52004"/>
    </source>
</evidence>
<dbReference type="PROSITE" id="PS52004">
    <property type="entry name" value="KS3_2"/>
    <property type="match status" value="1"/>
</dbReference>
<dbReference type="GO" id="GO:0008168">
    <property type="term" value="F:methyltransferase activity"/>
    <property type="evidence" value="ECO:0007669"/>
    <property type="project" value="UniProtKB-KW"/>
</dbReference>
<dbReference type="Pfam" id="PF08242">
    <property type="entry name" value="Methyltransf_12"/>
    <property type="match status" value="1"/>
</dbReference>
<evidence type="ECO:0000256" key="4">
    <source>
        <dbReference type="ARBA" id="ARBA00022679"/>
    </source>
</evidence>
<dbReference type="InterPro" id="IPR050091">
    <property type="entry name" value="PKS_NRPS_Biosynth_Enz"/>
</dbReference>
<evidence type="ECO:0000256" key="6">
    <source>
        <dbReference type="ARBA" id="ARBA00023002"/>
    </source>
</evidence>
<dbReference type="Gene3D" id="3.90.180.10">
    <property type="entry name" value="Medium-chain alcohol dehydrogenases, catalytic domain"/>
    <property type="match status" value="1"/>
</dbReference>
<dbReference type="SMART" id="SM00822">
    <property type="entry name" value="PKS_KR"/>
    <property type="match status" value="1"/>
</dbReference>
<keyword evidence="5" id="KW-0521">NADP</keyword>
<dbReference type="SMART" id="SM00825">
    <property type="entry name" value="PKS_KS"/>
    <property type="match status" value="1"/>
</dbReference>
<dbReference type="CDD" id="cd05195">
    <property type="entry name" value="enoyl_red"/>
    <property type="match status" value="1"/>
</dbReference>
<dbReference type="InterPro" id="IPR011032">
    <property type="entry name" value="GroES-like_sf"/>
</dbReference>
<dbReference type="InterPro" id="IPR016039">
    <property type="entry name" value="Thiolase-like"/>
</dbReference>
<dbReference type="SMART" id="SM00826">
    <property type="entry name" value="PKS_DH"/>
    <property type="match status" value="1"/>
</dbReference>
<dbReference type="GO" id="GO:0030639">
    <property type="term" value="P:polyketide biosynthetic process"/>
    <property type="evidence" value="ECO:0007669"/>
    <property type="project" value="UniProtKB-ARBA"/>
</dbReference>
<dbReference type="Pfam" id="PF23114">
    <property type="entry name" value="NAD-bd_HRPKS_sdrA"/>
    <property type="match status" value="1"/>
</dbReference>
<feature type="region of interest" description="N-terminal hotdog fold" evidence="9">
    <location>
        <begin position="1004"/>
        <end position="1132"/>
    </location>
</feature>
<dbReference type="Pfam" id="PF02801">
    <property type="entry name" value="Ketoacyl-synt_C"/>
    <property type="match status" value="1"/>
</dbReference>
<proteinExistence type="predicted"/>
<evidence type="ECO:0000256" key="1">
    <source>
        <dbReference type="ARBA" id="ARBA00022450"/>
    </source>
</evidence>
<dbReference type="GO" id="GO:0004312">
    <property type="term" value="F:fatty acid synthase activity"/>
    <property type="evidence" value="ECO:0007669"/>
    <property type="project" value="TreeGrafter"/>
</dbReference>
<evidence type="ECO:0000313" key="15">
    <source>
        <dbReference type="Proteomes" id="UP000722485"/>
    </source>
</evidence>
<dbReference type="InterPro" id="IPR018201">
    <property type="entry name" value="Ketoacyl_synth_AS"/>
</dbReference>
<dbReference type="GO" id="GO:1901336">
    <property type="term" value="P:lactone biosynthetic process"/>
    <property type="evidence" value="ECO:0007669"/>
    <property type="project" value="UniProtKB-ARBA"/>
</dbReference>
<evidence type="ECO:0000256" key="3">
    <source>
        <dbReference type="ARBA" id="ARBA00022603"/>
    </source>
</evidence>
<dbReference type="Pfam" id="PF08240">
    <property type="entry name" value="ADH_N"/>
    <property type="match status" value="1"/>
</dbReference>
<feature type="domain" description="Ketosynthase family 3 (KS3)" evidence="12">
    <location>
        <begin position="31"/>
        <end position="453"/>
    </location>
</feature>
<feature type="region of interest" description="Disordered" evidence="10">
    <location>
        <begin position="465"/>
        <end position="550"/>
    </location>
</feature>
<dbReference type="SUPFAM" id="SSF55048">
    <property type="entry name" value="Probable ACP-binding domain of malonyl-CoA ACP transacylase"/>
    <property type="match status" value="1"/>
</dbReference>
<dbReference type="SMART" id="SM00827">
    <property type="entry name" value="PKS_AT"/>
    <property type="match status" value="1"/>
</dbReference>
<evidence type="ECO:0000256" key="7">
    <source>
        <dbReference type="ARBA" id="ARBA00023268"/>
    </source>
</evidence>
<dbReference type="InterPro" id="IPR013968">
    <property type="entry name" value="PKS_KR"/>
</dbReference>
<dbReference type="PANTHER" id="PTHR43775:SF49">
    <property type="entry name" value="SYNTHASE, PUTATIVE (JCVI)-RELATED"/>
    <property type="match status" value="1"/>
</dbReference>
<dbReference type="InterPro" id="IPR006162">
    <property type="entry name" value="Ppantetheine_attach_site"/>
</dbReference>
<evidence type="ECO:0000259" key="11">
    <source>
        <dbReference type="PROSITE" id="PS50075"/>
    </source>
</evidence>
<keyword evidence="7" id="KW-0511">Multifunctional enzyme</keyword>
<dbReference type="PROSITE" id="PS00012">
    <property type="entry name" value="PHOSPHOPANTETHEINE"/>
    <property type="match status" value="1"/>
</dbReference>
<dbReference type="PROSITE" id="PS52019">
    <property type="entry name" value="PKS_MFAS_DH"/>
    <property type="match status" value="1"/>
</dbReference>
<dbReference type="GO" id="GO:0006633">
    <property type="term" value="P:fatty acid biosynthetic process"/>
    <property type="evidence" value="ECO:0007669"/>
    <property type="project" value="InterPro"/>
</dbReference>
<dbReference type="InterPro" id="IPR042104">
    <property type="entry name" value="PKS_dehydratase_sf"/>
</dbReference>
<dbReference type="GO" id="GO:0032259">
    <property type="term" value="P:methylation"/>
    <property type="evidence" value="ECO:0007669"/>
    <property type="project" value="UniProtKB-KW"/>
</dbReference>
<dbReference type="Gene3D" id="3.40.50.150">
    <property type="entry name" value="Vaccinia Virus protein VP39"/>
    <property type="match status" value="1"/>
</dbReference>
<dbReference type="InterPro" id="IPR049551">
    <property type="entry name" value="PKS_DH_C"/>
</dbReference>
<sequence>MSPHAIPHDIPTFAADDVGSASGINCTDNGNQPVAIVGLGMRLPGGVHTAEALWKTIAEKQSTRCEIPPTRFNLDGFHGESGQRGCISMRHGHFLNESSNFRHLDTSFFSMVMKEVGDIDPQQRMLLEVVYECMQTSGEPNWRGSKIGCYVGVWGEDWLDLQAKDTHGSGIYRSSGGHDFALSNRISYEYDLKGPSFTMKSACSSSLIALHEAVRALRAGDCDGAIVAGTNLIFSPTMYTGMSEQGVLSPSGYIKTFDAAADGYARGEAVNALYLKPLSDALRDGDPIRAVIRGTASNFDGKTPGMTNPSSEGQEALIRRTYKEAGLDPSQTPYVEAHGTGTAVGDLVEASTIARVFGGTNDRTLHIGSVKPNFGHSEGASAITSILKAVLALEHKMIPPNINFSTPNPKIPFREYNMEVPVDLIPWSQDQPLRISVNSFGIGGANAHCIIESAEQYLGKNGTKTPGYGKRVDHGHRVNNDDGVMNGQNANNVPINEPSNGHHDGNGSNGLLAENGQNMGTVASNSVRNVGDDTKSDSKQQDTQETRPRKVLHVLSAMNPDSLKRSLAESEKYYRAQPDKAADISYTLCNRREHLTNRAYCVADNQLSLDEDAPALDFSPLSKLKTTVPTVNMIFTGQGAQWAGMAKELMDDYPIFQEDIVAMSHVLSQLEHPPAWNLVDELRKSKSESNLALAEFSQPLVCVIQVALVNLLRSWGIQPAAVIGHSSGEIVAAYAAGAISSEEAITIAYYRGYVTKGYPRRGGMAAIGLGPEQVAPFLVDGVVVGCENSPNSVTLSGDKEALETVCDNIKREKPECLVRMLKVEMAYHSHHMLDIGPLLELLLQDKVDSKSPAVPFFSSVKGKQLKEPGSFNASYWRENFESPVRFSSAVRTLVDTQPSSSEQLFIEIGPHSALAGPLRQILSACGRTKYSYASAMIRGGDCTQSALALAGELYLQGVSINLAKISPVGDVVTDLPLYPWQHDKEYWAESRLSQEWRFRKFPNHELLGSRTLESTDLSPQWRNVFLLDDVPWLRDHQIIDDVIFPYTGYLGMAGEAIRQLSGYEDLTMRNVVVHTALVLSESKSVEMVTSLQPVRLTNMLDSTWWDFKIVSHNGSNWVKNCDGQIRGGGTAEQVNKIHAGGSFANGPHLRAVEDYYPSLWRIGLHYGPFFKGLERVLCLPNQETASATLSTTTVSRSKYAMHPTTMDHCLGLFLASTCKGLFHDVKKLCVPTEIGELYIAGGRDFSGGSVEVHSVTASTGAVSGSATVTPKGGGAVLLSITEAKFSPLETNLEGDMADPVAAARLDWKPSLDFANMHNLIRPSESSRNDGNDIHMLEKLVLVSILEIKERIANMPAATKSNTAHHVQRFCAWIQMQVAQAAVNSYRGLEVNSQHLTRLSREDRLALMTELQRSTLETSAASAAALIGRIVQNCEDIVQGNISGIEVLQPDDGLTNYYNWFQSRTDAADFFTVAGHTRPTMRVLEIGAGTGGSTAIILKSLQEHATAERLYSKYVYSDISSGFFVAAQERFAAYQEIDFRVLDISKDPLEQGFTAGSFDLIIAANVLHATPSLQETLANVRKLLAPEGYLFLQELAPKMNMVNLIMGILPGWWLGEQEGRVDEPFLMPEHWDEALKQSGFSGVDAAIYDAPQPHQINANIISRPAVPNIPVASTGESHRQISLLHLPGDENSSSVLRIRENLGHNGFKIDMVSLDQLRQQEFHFNGQLIVSVLELEHPFFDNISASELEAFQGMVNSLETARILWITRQAQRDIGAESNPGFGLSVGLARTLRSEQSVSITTLEIDHINDAAYAAISGLVDKMFLRDAEKFHENGTSSESRMDPDHEFVLLNGVLEIPRYHPVILAQDMAKKAPKPEAVKLDVGRPGLLQSLRWAEFPTREPADDEIVIEPRCTGLNFRDILVCMGIIEATDIEIGLEGSGVVVQVGAKVTGLRPGDRVFYLEFNCFSTRMTISAKQCAKIPPTLSWEQAATVPCVYATVIHSFLDVGGLKPGQSVLIHSACGGVGIAALNVCQSIGGLEIYATVGNEEKVQYLMDTFGLPRERIFNSRDATFLSDVQDATGGRGVDIVLNSLSGELLHASWQCVAPFGKMIEIGKRDFIGKAQLNMDVFAANRTFVGVDITKFDAATCHSLLLRTANMLSSGQIRPIEPMKVFCATEIEDSFRYMQKGIHLGKIVVSIPEQGQGLSMTLKAPKPVLKASASYLLVGGLGGLGRAVATWMVELGARHLIFFSRSAGQKDSDKAFFRELRFQGCIAQAIQGDVSNLGDVERAMAAAPRSRPMRGVLQMSMVLRDKPFINMDHDDWAAAVAPKVQGSWNLHRAAPKDLDFFFAAGSISGSFGNPGQANYAAGNTYMTALVQHRRALGLPASVLHIGAMEDTGYLAQNPTKADAIRAAGGYFLRTKELLQAMHWALMNSSADSDAEQLAIGVRYLKSLSDPTNRATWGKDPRMAVYHNREVSGDGDSGGGGDSGDALRLFMASVEADPGVLDDAASQLFLTREICANLYIFVLRPVEEDMDTSVTMTSLGVDSLVTIELRNWMKQVFGGIELSTLEILNAATADGLGVLVMTALKARFAEK</sequence>
<dbReference type="InterPro" id="IPR036736">
    <property type="entry name" value="ACP-like_sf"/>
</dbReference>
<dbReference type="SUPFAM" id="SSF47336">
    <property type="entry name" value="ACP-like"/>
    <property type="match status" value="1"/>
</dbReference>
<dbReference type="InterPro" id="IPR020841">
    <property type="entry name" value="PKS_Beta-ketoAc_synthase_dom"/>
</dbReference>
<dbReference type="SUPFAM" id="SSF50129">
    <property type="entry name" value="GroES-like"/>
    <property type="match status" value="1"/>
</dbReference>
<dbReference type="GO" id="GO:0031177">
    <property type="term" value="F:phosphopantetheine binding"/>
    <property type="evidence" value="ECO:0007669"/>
    <property type="project" value="InterPro"/>
</dbReference>
<dbReference type="PROSITE" id="PS00606">
    <property type="entry name" value="KS3_1"/>
    <property type="match status" value="1"/>
</dbReference>
<dbReference type="Pfam" id="PF14765">
    <property type="entry name" value="PS-DH"/>
    <property type="match status" value="1"/>
</dbReference>
<dbReference type="InterPro" id="IPR016035">
    <property type="entry name" value="Acyl_Trfase/lysoPLipase"/>
</dbReference>
<dbReference type="PANTHER" id="PTHR43775">
    <property type="entry name" value="FATTY ACID SYNTHASE"/>
    <property type="match status" value="1"/>
</dbReference>
<dbReference type="Gene3D" id="3.40.50.720">
    <property type="entry name" value="NAD(P)-binding Rossmann-like Domain"/>
    <property type="match status" value="2"/>
</dbReference>
<dbReference type="Gene3D" id="3.40.366.10">
    <property type="entry name" value="Malonyl-Coenzyme A Acyl Carrier Protein, domain 2"/>
    <property type="match status" value="1"/>
</dbReference>
<dbReference type="EMBL" id="JAANBB010000389">
    <property type="protein sequence ID" value="KAF7543126.1"/>
    <property type="molecule type" value="Genomic_DNA"/>
</dbReference>
<dbReference type="GO" id="GO:0004315">
    <property type="term" value="F:3-oxoacyl-[acyl-carrier-protein] synthase activity"/>
    <property type="evidence" value="ECO:0007669"/>
    <property type="project" value="InterPro"/>
</dbReference>
<evidence type="ECO:0000256" key="10">
    <source>
        <dbReference type="SAM" id="MobiDB-lite"/>
    </source>
</evidence>
<feature type="domain" description="PKS/mFAS DH" evidence="13">
    <location>
        <begin position="1004"/>
        <end position="1294"/>
    </location>
</feature>
<keyword evidence="15" id="KW-1185">Reference proteome</keyword>
<dbReference type="SMART" id="SM00823">
    <property type="entry name" value="PKS_PP"/>
    <property type="match status" value="1"/>
</dbReference>
<dbReference type="CDD" id="cd00833">
    <property type="entry name" value="PKS"/>
    <property type="match status" value="1"/>
</dbReference>
<evidence type="ECO:0008006" key="16">
    <source>
        <dbReference type="Google" id="ProtNLM"/>
    </source>
</evidence>
<dbReference type="SUPFAM" id="SSF53901">
    <property type="entry name" value="Thiolase-like"/>
    <property type="match status" value="1"/>
</dbReference>
<dbReference type="Pfam" id="PF08659">
    <property type="entry name" value="KR"/>
    <property type="match status" value="1"/>
</dbReference>
<protein>
    <recommendedName>
        <fullName evidence="16">Polyketide synthase</fullName>
    </recommendedName>
</protein>
<dbReference type="GO" id="GO:0016491">
    <property type="term" value="F:oxidoreductase activity"/>
    <property type="evidence" value="ECO:0007669"/>
    <property type="project" value="UniProtKB-KW"/>
</dbReference>
<reference evidence="14" key="1">
    <citation type="submission" date="2020-03" db="EMBL/GenBank/DDBJ databases">
        <title>Draft Genome Sequence of Cylindrodendrum hubeiense.</title>
        <authorList>
            <person name="Buettner E."/>
            <person name="Kellner H."/>
        </authorList>
    </citation>
    <scope>NUCLEOTIDE SEQUENCE</scope>
    <source>
        <strain evidence="14">IHI 201604</strain>
    </source>
</reference>
<evidence type="ECO:0000259" key="13">
    <source>
        <dbReference type="PROSITE" id="PS52019"/>
    </source>
</evidence>
<dbReference type="SUPFAM" id="SSF52151">
    <property type="entry name" value="FabD/lysophospholipase-like"/>
    <property type="match status" value="1"/>
</dbReference>
<evidence type="ECO:0000256" key="8">
    <source>
        <dbReference type="ARBA" id="ARBA00023315"/>
    </source>
</evidence>
<dbReference type="Pfam" id="PF22621">
    <property type="entry name" value="CurL-like_PKS_C"/>
    <property type="match status" value="1"/>
</dbReference>
<dbReference type="Pfam" id="PF00698">
    <property type="entry name" value="Acyl_transf_1"/>
    <property type="match status" value="1"/>
</dbReference>
<accession>A0A9P5H0E5</accession>
<feature type="compositionally biased region" description="Polar residues" evidence="10">
    <location>
        <begin position="486"/>
        <end position="498"/>
    </location>
</feature>
<dbReference type="Gene3D" id="3.40.47.10">
    <property type="match status" value="1"/>
</dbReference>
<dbReference type="OrthoDB" id="329835at2759"/>
<dbReference type="Pfam" id="PF21089">
    <property type="entry name" value="PKS_DH_N"/>
    <property type="match status" value="1"/>
</dbReference>
<keyword evidence="4" id="KW-0808">Transferase</keyword>
<keyword evidence="3" id="KW-0489">Methyltransferase</keyword>
<keyword evidence="8" id="KW-0012">Acyltransferase</keyword>
<dbReference type="Pfam" id="PF00109">
    <property type="entry name" value="ketoacyl-synt"/>
    <property type="match status" value="1"/>
</dbReference>
<dbReference type="InterPro" id="IPR001227">
    <property type="entry name" value="Ac_transferase_dom_sf"/>
</dbReference>
<dbReference type="InterPro" id="IPR016036">
    <property type="entry name" value="Malonyl_transacylase_ACP-bd"/>
</dbReference>
<dbReference type="Pfam" id="PF13602">
    <property type="entry name" value="ADH_zinc_N_2"/>
    <property type="match status" value="1"/>
</dbReference>
<dbReference type="InterPro" id="IPR049552">
    <property type="entry name" value="PKS_DH_N"/>
</dbReference>
<dbReference type="CDD" id="cd02440">
    <property type="entry name" value="AdoMet_MTases"/>
    <property type="match status" value="1"/>
</dbReference>
<dbReference type="Pfam" id="PF16197">
    <property type="entry name" value="KAsynt_C_assoc"/>
    <property type="match status" value="1"/>
</dbReference>
<dbReference type="SUPFAM" id="SSF51735">
    <property type="entry name" value="NAD(P)-binding Rossmann-fold domains"/>
    <property type="match status" value="2"/>
</dbReference>
<evidence type="ECO:0000313" key="14">
    <source>
        <dbReference type="EMBL" id="KAF7543126.1"/>
    </source>
</evidence>
<dbReference type="InterPro" id="IPR014031">
    <property type="entry name" value="Ketoacyl_synth_C"/>
</dbReference>
<evidence type="ECO:0000256" key="9">
    <source>
        <dbReference type="PROSITE-ProRule" id="PRU01363"/>
    </source>
</evidence>
<dbReference type="InterPro" id="IPR036291">
    <property type="entry name" value="NAD(P)-bd_dom_sf"/>
</dbReference>
<dbReference type="InterPro" id="IPR013217">
    <property type="entry name" value="Methyltransf_12"/>
</dbReference>
<evidence type="ECO:0000256" key="2">
    <source>
        <dbReference type="ARBA" id="ARBA00022553"/>
    </source>
</evidence>
<name>A0A9P5H0E5_9HYPO</name>
<feature type="domain" description="Carrier" evidence="11">
    <location>
        <begin position="2512"/>
        <end position="2590"/>
    </location>
</feature>
<feature type="compositionally biased region" description="Basic and acidic residues" evidence="10">
    <location>
        <begin position="470"/>
        <end position="480"/>
    </location>
</feature>
<dbReference type="InterPro" id="IPR014043">
    <property type="entry name" value="Acyl_transferase_dom"/>
</dbReference>
<keyword evidence="2" id="KW-0597">Phosphoprotein</keyword>
<dbReference type="PROSITE" id="PS50075">
    <property type="entry name" value="CARRIER"/>
    <property type="match status" value="1"/>
</dbReference>
<evidence type="ECO:0000256" key="5">
    <source>
        <dbReference type="ARBA" id="ARBA00022857"/>
    </source>
</evidence>
<dbReference type="InterPro" id="IPR020806">
    <property type="entry name" value="PKS_PP-bd"/>
</dbReference>
<feature type="compositionally biased region" description="Polar residues" evidence="10">
    <location>
        <begin position="515"/>
        <end position="528"/>
    </location>
</feature>
<feature type="active site" description="Proton donor; for dehydratase activity" evidence="9">
    <location>
        <position position="1207"/>
    </location>
</feature>
<keyword evidence="1" id="KW-0596">Phosphopantetheine</keyword>
<dbReference type="InterPro" id="IPR057326">
    <property type="entry name" value="KR_dom"/>
</dbReference>
<dbReference type="Gene3D" id="3.30.70.3290">
    <property type="match status" value="1"/>
</dbReference>
<dbReference type="InterPro" id="IPR056501">
    <property type="entry name" value="NAD-bd_HRPKS_sdrA"/>
</dbReference>
<feature type="region of interest" description="C-terminal hotdog fold" evidence="9">
    <location>
        <begin position="1145"/>
        <end position="1294"/>
    </location>
</feature>
<dbReference type="InterPro" id="IPR014030">
    <property type="entry name" value="Ketoacyl_synth_N"/>
</dbReference>
<dbReference type="SUPFAM" id="SSF53335">
    <property type="entry name" value="S-adenosyl-L-methionine-dependent methyltransferases"/>
    <property type="match status" value="1"/>
</dbReference>
<dbReference type="Proteomes" id="UP000722485">
    <property type="component" value="Unassembled WGS sequence"/>
</dbReference>
<dbReference type="InterPro" id="IPR032821">
    <property type="entry name" value="PKS_assoc"/>
</dbReference>
<keyword evidence="6" id="KW-0560">Oxidoreductase</keyword>
<feature type="active site" description="Proton acceptor; for dehydratase activity" evidence="9">
    <location>
        <position position="1036"/>
    </location>
</feature>
<dbReference type="InterPro" id="IPR049900">
    <property type="entry name" value="PKS_mFAS_DH"/>
</dbReference>
<gene>
    <name evidence="14" type="ORF">G7Z17_g10993</name>
</gene>
<dbReference type="SMART" id="SM00829">
    <property type="entry name" value="PKS_ER"/>
    <property type="match status" value="1"/>
</dbReference>